<protein>
    <recommendedName>
        <fullName evidence="3">Phage tail sheath protein</fullName>
    </recommendedName>
</protein>
<proteinExistence type="predicted"/>
<sequence length="371" mass="40251">MSLGKVQVNNLNLGQGDIQGVERHFLFVGRAGSVEEESQLFSVGAQTDLHKTFADSPLRDQLIAAQLNGGQNWTAAAYPLAEAETIVDAIDRANEVQSFEMIVVCNEQNTSASLTDLHDKLTSLQATLGRFVSALVAVPGIDVATQTWSTYEAATIALQADIDAHLVVPVPQLHGNNVGVLAGRLCDRSVSIADSPMRVATGSVLGLGAAPVDSTGEPLTLATLETLANSRMSVPQWYSDFEGTYWSDAQTLDAAGGDYQYLEHLRPVHKASREVRVLAIRRVANRALNSTPNSIELNKAYFMRPLRDMSKSTTILGTQFPGEIKPPVEGDITIVWTSNKSVVIYMVLRPYNSPKEITVNIMLDLSSNQEQ</sequence>
<dbReference type="RefSeq" id="WP_058373192.1">
    <property type="nucleotide sequence ID" value="NZ_CP011034.1"/>
</dbReference>
<accession>A0A0U2V454</accession>
<dbReference type="Pfam" id="PF10758">
    <property type="entry name" value="DUF2586"/>
    <property type="match status" value="1"/>
</dbReference>
<dbReference type="Proteomes" id="UP000065261">
    <property type="component" value="Chromosome I"/>
</dbReference>
<organism evidence="1">
    <name type="scientific">Pseudoalteromonas translucida KMM 520</name>
    <dbReference type="NCBI Taxonomy" id="1315283"/>
    <lineage>
        <taxon>Bacteria</taxon>
        <taxon>Pseudomonadati</taxon>
        <taxon>Pseudomonadota</taxon>
        <taxon>Gammaproteobacteria</taxon>
        <taxon>Alteromonadales</taxon>
        <taxon>Pseudoalteromonadaceae</taxon>
        <taxon>Pseudoalteromonas</taxon>
    </lineage>
</organism>
<dbReference type="PATRIC" id="fig|1315283.4.peg.1357"/>
<evidence type="ECO:0000313" key="1">
    <source>
        <dbReference type="EMBL" id="ALS32765.1"/>
    </source>
</evidence>
<dbReference type="AlphaFoldDB" id="A0A0U2V454"/>
<dbReference type="InterPro" id="IPR019694">
    <property type="entry name" value="Phage_HP1_Orf23"/>
</dbReference>
<reference evidence="1 2" key="1">
    <citation type="submission" date="2015-03" db="EMBL/GenBank/DDBJ databases">
        <authorList>
            <person name="Murphy D."/>
        </authorList>
    </citation>
    <scope>NUCLEOTIDE SEQUENCE [LARGE SCALE GENOMIC DNA]</scope>
    <source>
        <strain evidence="1 2">KMM 520</strain>
    </source>
</reference>
<name>A0A0U2V454_9GAMM</name>
<dbReference type="OrthoDB" id="5596652at2"/>
<evidence type="ECO:0000313" key="2">
    <source>
        <dbReference type="Proteomes" id="UP000065261"/>
    </source>
</evidence>
<evidence type="ECO:0008006" key="3">
    <source>
        <dbReference type="Google" id="ProtNLM"/>
    </source>
</evidence>
<gene>
    <name evidence="1" type="ORF">PTRA_a1571</name>
</gene>
<dbReference type="KEGG" id="ptn:PTRA_a1571"/>
<dbReference type="EMBL" id="CP011034">
    <property type="protein sequence ID" value="ALS32765.1"/>
    <property type="molecule type" value="Genomic_DNA"/>
</dbReference>